<organism evidence="1 2">
    <name type="scientific">Mya arenaria</name>
    <name type="common">Soft-shell clam</name>
    <dbReference type="NCBI Taxonomy" id="6604"/>
    <lineage>
        <taxon>Eukaryota</taxon>
        <taxon>Metazoa</taxon>
        <taxon>Spiralia</taxon>
        <taxon>Lophotrochozoa</taxon>
        <taxon>Mollusca</taxon>
        <taxon>Bivalvia</taxon>
        <taxon>Autobranchia</taxon>
        <taxon>Heteroconchia</taxon>
        <taxon>Euheterodonta</taxon>
        <taxon>Imparidentia</taxon>
        <taxon>Neoheterodontei</taxon>
        <taxon>Myida</taxon>
        <taxon>Myoidea</taxon>
        <taxon>Myidae</taxon>
        <taxon>Mya</taxon>
    </lineage>
</organism>
<gene>
    <name evidence="1" type="ORF">MAR_024271</name>
</gene>
<evidence type="ECO:0000313" key="1">
    <source>
        <dbReference type="EMBL" id="WAQ99898.1"/>
    </source>
</evidence>
<reference evidence="1" key="1">
    <citation type="submission" date="2022-11" db="EMBL/GenBank/DDBJ databases">
        <title>Centuries of genome instability and evolution in soft-shell clam transmissible cancer (bioRxiv).</title>
        <authorList>
            <person name="Hart S.F.M."/>
            <person name="Yonemitsu M.A."/>
            <person name="Giersch R.M."/>
            <person name="Beal B.F."/>
            <person name="Arriagada G."/>
            <person name="Davis B.W."/>
            <person name="Ostrander E.A."/>
            <person name="Goff S.P."/>
            <person name="Metzger M.J."/>
        </authorList>
    </citation>
    <scope>NUCLEOTIDE SEQUENCE</scope>
    <source>
        <strain evidence="1">MELC-2E11</strain>
        <tissue evidence="1">Siphon/mantle</tissue>
    </source>
</reference>
<proteinExistence type="predicted"/>
<name>A0ABY7DUX1_MYAAR</name>
<accession>A0ABY7DUX1</accession>
<dbReference type="EMBL" id="CP111014">
    <property type="protein sequence ID" value="WAQ99898.1"/>
    <property type="molecule type" value="Genomic_DNA"/>
</dbReference>
<sequence length="64" mass="7173">MFGIKAKTTTDEEHNRLNFVTIGSVSHIHMFGIKAKTTTDEEHNRLNFVTIGSVAFLLNDEPVV</sequence>
<dbReference type="Proteomes" id="UP001164746">
    <property type="component" value="Chromosome 3"/>
</dbReference>
<keyword evidence="2" id="KW-1185">Reference proteome</keyword>
<protein>
    <submittedName>
        <fullName evidence="1">Uncharacterized protein</fullName>
    </submittedName>
</protein>
<evidence type="ECO:0000313" key="2">
    <source>
        <dbReference type="Proteomes" id="UP001164746"/>
    </source>
</evidence>